<evidence type="ECO:0000256" key="3">
    <source>
        <dbReference type="ARBA" id="ARBA00023015"/>
    </source>
</evidence>
<gene>
    <name evidence="8" type="ORF">GT409_01655</name>
</gene>
<accession>A0A6P1M2Z6</accession>
<dbReference type="GO" id="GO:0000156">
    <property type="term" value="F:phosphorelay response regulator activity"/>
    <property type="evidence" value="ECO:0007669"/>
    <property type="project" value="TreeGrafter"/>
</dbReference>
<dbReference type="SUPFAM" id="SSF52172">
    <property type="entry name" value="CheY-like"/>
    <property type="match status" value="1"/>
</dbReference>
<evidence type="ECO:0000256" key="1">
    <source>
        <dbReference type="ARBA" id="ARBA00022553"/>
    </source>
</evidence>
<proteinExistence type="predicted"/>
<dbReference type="SMART" id="SM00448">
    <property type="entry name" value="REC"/>
    <property type="match status" value="1"/>
</dbReference>
<keyword evidence="3" id="KW-0805">Transcription regulation</keyword>
<dbReference type="Gene3D" id="3.40.50.2300">
    <property type="match status" value="1"/>
</dbReference>
<organism evidence="8 9">
    <name type="scientific">Tichowtungia aerotolerans</name>
    <dbReference type="NCBI Taxonomy" id="2697043"/>
    <lineage>
        <taxon>Bacteria</taxon>
        <taxon>Pseudomonadati</taxon>
        <taxon>Kiritimatiellota</taxon>
        <taxon>Tichowtungiia</taxon>
        <taxon>Tichowtungiales</taxon>
        <taxon>Tichowtungiaceae</taxon>
        <taxon>Tichowtungia</taxon>
    </lineage>
</organism>
<evidence type="ECO:0000259" key="7">
    <source>
        <dbReference type="PROSITE" id="PS50110"/>
    </source>
</evidence>
<dbReference type="InterPro" id="IPR011006">
    <property type="entry name" value="CheY-like_superfamily"/>
</dbReference>
<dbReference type="PROSITE" id="PS50110">
    <property type="entry name" value="RESPONSE_REGULATORY"/>
    <property type="match status" value="1"/>
</dbReference>
<sequence>MRVLIAEDDKVTRMRLEKVLSQWGFEVEAFPNGDAAWLRLCEPDPPRMCIIDWLMPEMEGPELCRRVRDRFPEEYFYLIILSARQGVDNLIEGLNAGADDYVTKPFVGRELRSRIDVGVRVIGLERMLAKKVHQLESALEDVKQLRGLLPICSYCNKIRNDDDYWEQVESYITRFSDVEFSHSICPACYKKHVEPMLKKKEEA</sequence>
<dbReference type="RefSeq" id="WP_160626304.1">
    <property type="nucleotide sequence ID" value="NZ_CP047593.1"/>
</dbReference>
<dbReference type="Proteomes" id="UP000464954">
    <property type="component" value="Chromosome"/>
</dbReference>
<dbReference type="GO" id="GO:0005829">
    <property type="term" value="C:cytosol"/>
    <property type="evidence" value="ECO:0007669"/>
    <property type="project" value="TreeGrafter"/>
</dbReference>
<dbReference type="PANTHER" id="PTHR48111">
    <property type="entry name" value="REGULATOR OF RPOS"/>
    <property type="match status" value="1"/>
</dbReference>
<dbReference type="GO" id="GO:0000976">
    <property type="term" value="F:transcription cis-regulatory region binding"/>
    <property type="evidence" value="ECO:0007669"/>
    <property type="project" value="TreeGrafter"/>
</dbReference>
<evidence type="ECO:0000313" key="9">
    <source>
        <dbReference type="Proteomes" id="UP000464954"/>
    </source>
</evidence>
<keyword evidence="2" id="KW-0902">Two-component regulatory system</keyword>
<dbReference type="CDD" id="cd17574">
    <property type="entry name" value="REC_OmpR"/>
    <property type="match status" value="1"/>
</dbReference>
<protein>
    <submittedName>
        <fullName evidence="8">Response regulator</fullName>
    </submittedName>
</protein>
<keyword evidence="9" id="KW-1185">Reference proteome</keyword>
<feature type="domain" description="Response regulatory" evidence="7">
    <location>
        <begin position="2"/>
        <end position="119"/>
    </location>
</feature>
<dbReference type="GO" id="GO:0032993">
    <property type="term" value="C:protein-DNA complex"/>
    <property type="evidence" value="ECO:0007669"/>
    <property type="project" value="TreeGrafter"/>
</dbReference>
<evidence type="ECO:0000256" key="6">
    <source>
        <dbReference type="PROSITE-ProRule" id="PRU00169"/>
    </source>
</evidence>
<evidence type="ECO:0000313" key="8">
    <source>
        <dbReference type="EMBL" id="QHI68207.1"/>
    </source>
</evidence>
<name>A0A6P1M2Z6_9BACT</name>
<reference evidence="8 9" key="1">
    <citation type="submission" date="2020-01" db="EMBL/GenBank/DDBJ databases">
        <title>Ponticoccus aerotolerans gen. nov., sp. nov., an anaerobic bacterium and proposal of Ponticoccusceae fam. nov., Ponticoccusles ord. nov. and Ponticoccuse classis nov. in the phylum Kiritimatiellaeota.</title>
        <authorList>
            <person name="Zhou L.Y."/>
            <person name="Du Z.J."/>
        </authorList>
    </citation>
    <scope>NUCLEOTIDE SEQUENCE [LARGE SCALE GENOMIC DNA]</scope>
    <source>
        <strain evidence="8 9">S-5007</strain>
    </source>
</reference>
<evidence type="ECO:0000256" key="2">
    <source>
        <dbReference type="ARBA" id="ARBA00023012"/>
    </source>
</evidence>
<dbReference type="InterPro" id="IPR039420">
    <property type="entry name" value="WalR-like"/>
</dbReference>
<dbReference type="GO" id="GO:0006355">
    <property type="term" value="P:regulation of DNA-templated transcription"/>
    <property type="evidence" value="ECO:0007669"/>
    <property type="project" value="TreeGrafter"/>
</dbReference>
<feature type="modified residue" description="4-aspartylphosphate" evidence="6">
    <location>
        <position position="52"/>
    </location>
</feature>
<dbReference type="InterPro" id="IPR001789">
    <property type="entry name" value="Sig_transdc_resp-reg_receiver"/>
</dbReference>
<evidence type="ECO:0000256" key="4">
    <source>
        <dbReference type="ARBA" id="ARBA00023125"/>
    </source>
</evidence>
<keyword evidence="1 6" id="KW-0597">Phosphoprotein</keyword>
<dbReference type="PANTHER" id="PTHR48111:SF4">
    <property type="entry name" value="DNA-BINDING DUAL TRANSCRIPTIONAL REGULATOR OMPR"/>
    <property type="match status" value="1"/>
</dbReference>
<dbReference type="Pfam" id="PF00072">
    <property type="entry name" value="Response_reg"/>
    <property type="match status" value="1"/>
</dbReference>
<keyword evidence="5" id="KW-0804">Transcription</keyword>
<dbReference type="EMBL" id="CP047593">
    <property type="protein sequence ID" value="QHI68207.1"/>
    <property type="molecule type" value="Genomic_DNA"/>
</dbReference>
<dbReference type="KEGG" id="taer:GT409_01655"/>
<dbReference type="AlphaFoldDB" id="A0A6P1M2Z6"/>
<evidence type="ECO:0000256" key="5">
    <source>
        <dbReference type="ARBA" id="ARBA00023163"/>
    </source>
</evidence>
<keyword evidence="4" id="KW-0238">DNA-binding</keyword>